<protein>
    <recommendedName>
        <fullName evidence="5">Dehydrogenase/reductase SDR family member 7</fullName>
    </recommendedName>
</protein>
<dbReference type="PROSITE" id="PS00061">
    <property type="entry name" value="ADH_SHORT"/>
    <property type="match status" value="1"/>
</dbReference>
<name>A0ABD3WHQ4_SINWO</name>
<keyword evidence="4" id="KW-1185">Reference proteome</keyword>
<evidence type="ECO:0000313" key="4">
    <source>
        <dbReference type="Proteomes" id="UP001634394"/>
    </source>
</evidence>
<dbReference type="PANTHER" id="PTHR44269:SF1">
    <property type="entry name" value="DEHYDROGENASE_REDUCTASE SDR FAMILY MEMBER 7"/>
    <property type="match status" value="1"/>
</dbReference>
<dbReference type="Pfam" id="PF00106">
    <property type="entry name" value="adh_short"/>
    <property type="match status" value="1"/>
</dbReference>
<dbReference type="SUPFAM" id="SSF51735">
    <property type="entry name" value="NAD(P)-binding Rossmann-fold domains"/>
    <property type="match status" value="1"/>
</dbReference>
<dbReference type="Gene3D" id="3.40.50.720">
    <property type="entry name" value="NAD(P)-binding Rossmann-like Domain"/>
    <property type="match status" value="1"/>
</dbReference>
<evidence type="ECO:0000313" key="3">
    <source>
        <dbReference type="EMBL" id="KAL3873061.1"/>
    </source>
</evidence>
<evidence type="ECO:0000256" key="1">
    <source>
        <dbReference type="ARBA" id="ARBA00023002"/>
    </source>
</evidence>
<dbReference type="EMBL" id="JBJQND010000006">
    <property type="protein sequence ID" value="KAL3873062.1"/>
    <property type="molecule type" value="Genomic_DNA"/>
</dbReference>
<dbReference type="AlphaFoldDB" id="A0ABD3WHQ4"/>
<proteinExistence type="inferred from homology"/>
<dbReference type="PRINTS" id="PR00080">
    <property type="entry name" value="SDRFAMILY"/>
</dbReference>
<organism evidence="3 4">
    <name type="scientific">Sinanodonta woodiana</name>
    <name type="common">Chinese pond mussel</name>
    <name type="synonym">Anodonta woodiana</name>
    <dbReference type="NCBI Taxonomy" id="1069815"/>
    <lineage>
        <taxon>Eukaryota</taxon>
        <taxon>Metazoa</taxon>
        <taxon>Spiralia</taxon>
        <taxon>Lophotrochozoa</taxon>
        <taxon>Mollusca</taxon>
        <taxon>Bivalvia</taxon>
        <taxon>Autobranchia</taxon>
        <taxon>Heteroconchia</taxon>
        <taxon>Palaeoheterodonta</taxon>
        <taxon>Unionida</taxon>
        <taxon>Unionoidea</taxon>
        <taxon>Unionidae</taxon>
        <taxon>Unioninae</taxon>
        <taxon>Sinanodonta</taxon>
    </lineage>
</organism>
<dbReference type="PRINTS" id="PR00081">
    <property type="entry name" value="GDHRDH"/>
</dbReference>
<comment type="similarity">
    <text evidence="2">Belongs to the short-chain dehydrogenases/reductases (SDR) family.</text>
</comment>
<sequence length="322" mass="36036">MDWLWILAVIIVLFLGVQITRLAIADCDLSLQWAEKFGLKPESLRGKVVWITGSSSGIGEYLAYELASAGCRLVLTARREAELKRVKQMCIEKHGSQESDILILPMDMVKFEEHQQAVDTVLKYFKKIDILVNNAGRSQRAEWEKIHLDVDRQILELNVMSVISLTRCVLPHMMDKKEGHIVVTSSVAGKLGVPGSASYTGSKHALHGYFEALRIEAADRGITVTMLCPGPVFSNLLEIAFTETPGKNLGGKMDVTKEKRMPTKRCAKLCAVAIANKIQEAWIVTEPTLMFLYLSQYFPNLGRRVGMKLGMKIVKKIREGKM</sequence>
<dbReference type="GO" id="GO:0016491">
    <property type="term" value="F:oxidoreductase activity"/>
    <property type="evidence" value="ECO:0007669"/>
    <property type="project" value="UniProtKB-KW"/>
</dbReference>
<dbReference type="InterPro" id="IPR002347">
    <property type="entry name" value="SDR_fam"/>
</dbReference>
<dbReference type="InterPro" id="IPR020904">
    <property type="entry name" value="Sc_DH/Rdtase_CS"/>
</dbReference>
<dbReference type="EMBL" id="JBJQND010000006">
    <property type="protein sequence ID" value="KAL3873061.1"/>
    <property type="molecule type" value="Genomic_DNA"/>
</dbReference>
<dbReference type="PANTHER" id="PTHR44269">
    <property type="entry name" value="DEHYDROGENASE/REDUCTASE SDR FAMILY MEMBER 7-RELATED"/>
    <property type="match status" value="1"/>
</dbReference>
<evidence type="ECO:0008006" key="5">
    <source>
        <dbReference type="Google" id="ProtNLM"/>
    </source>
</evidence>
<dbReference type="Proteomes" id="UP001634394">
    <property type="component" value="Unassembled WGS sequence"/>
</dbReference>
<evidence type="ECO:0000256" key="2">
    <source>
        <dbReference type="RuleBase" id="RU000363"/>
    </source>
</evidence>
<gene>
    <name evidence="3" type="ORF">ACJMK2_036221</name>
</gene>
<reference evidence="3 4" key="1">
    <citation type="submission" date="2024-11" db="EMBL/GenBank/DDBJ databases">
        <title>Chromosome-level genome assembly of the freshwater bivalve Anodonta woodiana.</title>
        <authorList>
            <person name="Chen X."/>
        </authorList>
    </citation>
    <scope>NUCLEOTIDE SEQUENCE [LARGE SCALE GENOMIC DNA]</scope>
    <source>
        <strain evidence="3">MN2024</strain>
        <tissue evidence="3">Gills</tissue>
    </source>
</reference>
<comment type="caution">
    <text evidence="3">The sequence shown here is derived from an EMBL/GenBank/DDBJ whole genome shotgun (WGS) entry which is preliminary data.</text>
</comment>
<dbReference type="InterPro" id="IPR036291">
    <property type="entry name" value="NAD(P)-bd_dom_sf"/>
</dbReference>
<keyword evidence="1" id="KW-0560">Oxidoreductase</keyword>
<accession>A0ABD3WHQ4</accession>
<dbReference type="PIRSF" id="PIRSF000126">
    <property type="entry name" value="11-beta-HSD1"/>
    <property type="match status" value="1"/>
</dbReference>
<dbReference type="InterPro" id="IPR053011">
    <property type="entry name" value="SDR_family_member_7"/>
</dbReference>